<evidence type="ECO:0000256" key="1">
    <source>
        <dbReference type="SAM" id="SignalP"/>
    </source>
</evidence>
<proteinExistence type="predicted"/>
<accession>D4DS66</accession>
<dbReference type="Proteomes" id="UP000005536">
    <property type="component" value="Unassembled WGS sequence"/>
</dbReference>
<dbReference type="AlphaFoldDB" id="D4DS66"/>
<dbReference type="Pfam" id="PF13488">
    <property type="entry name" value="Gly-zipper_Omp"/>
    <property type="match status" value="1"/>
</dbReference>
<organism evidence="3 4">
    <name type="scientific">Neisseria elongata subsp. glycolytica ATCC 29315</name>
    <dbReference type="NCBI Taxonomy" id="546263"/>
    <lineage>
        <taxon>Bacteria</taxon>
        <taxon>Pseudomonadati</taxon>
        <taxon>Pseudomonadota</taxon>
        <taxon>Betaproteobacteria</taxon>
        <taxon>Neisseriales</taxon>
        <taxon>Neisseriaceae</taxon>
        <taxon>Neisseria</taxon>
    </lineage>
</organism>
<name>D4DS66_NEIEG</name>
<protein>
    <recommendedName>
        <fullName evidence="2">Glycine zipper domain-containing protein</fullName>
    </recommendedName>
</protein>
<gene>
    <name evidence="3" type="ORF">NEIELOOT_01909</name>
</gene>
<feature type="chain" id="PRO_5003056065" description="Glycine zipper domain-containing protein" evidence="1">
    <location>
        <begin position="22"/>
        <end position="141"/>
    </location>
</feature>
<feature type="signal peptide" evidence="1">
    <location>
        <begin position="1"/>
        <end position="21"/>
    </location>
</feature>
<feature type="domain" description="Glycine zipper" evidence="2">
    <location>
        <begin position="36"/>
        <end position="73"/>
    </location>
</feature>
<dbReference type="InterPro" id="IPR039567">
    <property type="entry name" value="Gly-zipper"/>
</dbReference>
<comment type="caution">
    <text evidence="3">The sequence shown here is derived from an EMBL/GenBank/DDBJ whole genome shotgun (WGS) entry which is preliminary data.</text>
</comment>
<reference evidence="3 4" key="1">
    <citation type="submission" date="2010-02" db="EMBL/GenBank/DDBJ databases">
        <authorList>
            <person name="Weinstock G."/>
            <person name="Sodergren E."/>
            <person name="Clifton S."/>
            <person name="Fulton L."/>
            <person name="Fulton B."/>
            <person name="Courtney L."/>
            <person name="Fronick C."/>
            <person name="Harrison M."/>
            <person name="Strong C."/>
            <person name="Farmer C."/>
            <person name="Delahaunty K."/>
            <person name="Markovic C."/>
            <person name="Hall O."/>
            <person name="Minx P."/>
            <person name="Tomlinson C."/>
            <person name="Mitreva M."/>
            <person name="Nelson J."/>
            <person name="Hou S."/>
            <person name="Wollam A."/>
            <person name="Pepin K.H."/>
            <person name="Johnson M."/>
            <person name="Bhonagiri V."/>
            <person name="Zhang X."/>
            <person name="Suruliraj S."/>
            <person name="Warren W."/>
            <person name="Chinwalla A."/>
            <person name="Mardis E.R."/>
            <person name="Wilson R.K."/>
        </authorList>
    </citation>
    <scope>NUCLEOTIDE SEQUENCE [LARGE SCALE GENOMIC DNA]</scope>
    <source>
        <strain evidence="3 4">ATCC 29315</strain>
    </source>
</reference>
<evidence type="ECO:0000313" key="3">
    <source>
        <dbReference type="EMBL" id="EFE49320.1"/>
    </source>
</evidence>
<evidence type="ECO:0000259" key="2">
    <source>
        <dbReference type="Pfam" id="PF13488"/>
    </source>
</evidence>
<sequence>MTMKPLIAVLLAASLSLPAIGAEARGTANQKKATFAGAAAGAVVGGLLGNDGQSAIIGAVAGGLAGNAYAYHNKKMNQKDGDIAWRDQRYREARRYGYGYGDPYYREARYKKASTTIIANTATGTMITMIGTITTTIKSAV</sequence>
<keyword evidence="1" id="KW-0732">Signal</keyword>
<dbReference type="EMBL" id="ADBF01000184">
    <property type="protein sequence ID" value="EFE49320.1"/>
    <property type="molecule type" value="Genomic_DNA"/>
</dbReference>
<evidence type="ECO:0000313" key="4">
    <source>
        <dbReference type="Proteomes" id="UP000005536"/>
    </source>
</evidence>